<evidence type="ECO:0000256" key="1">
    <source>
        <dbReference type="SAM" id="Phobius"/>
    </source>
</evidence>
<dbReference type="GO" id="GO:0016747">
    <property type="term" value="F:acyltransferase activity, transferring groups other than amino-acyl groups"/>
    <property type="evidence" value="ECO:0007669"/>
    <property type="project" value="InterPro"/>
</dbReference>
<evidence type="ECO:0000313" key="4">
    <source>
        <dbReference type="EMBL" id="QPH53565.1"/>
    </source>
</evidence>
<feature type="transmembrane region" description="Helical" evidence="1">
    <location>
        <begin position="143"/>
        <end position="176"/>
    </location>
</feature>
<protein>
    <submittedName>
        <fullName evidence="4">Acyltransferase</fullName>
    </submittedName>
</protein>
<dbReference type="InterPro" id="IPR043968">
    <property type="entry name" value="SGNH"/>
</dbReference>
<evidence type="ECO:0000259" key="2">
    <source>
        <dbReference type="Pfam" id="PF01757"/>
    </source>
</evidence>
<feature type="transmembrane region" description="Helical" evidence="1">
    <location>
        <begin position="103"/>
        <end position="122"/>
    </location>
</feature>
<keyword evidence="1" id="KW-0812">Transmembrane</keyword>
<dbReference type="AlphaFoldDB" id="A0A7S9LRT5"/>
<dbReference type="EMBL" id="CP064942">
    <property type="protein sequence ID" value="QPH53565.1"/>
    <property type="molecule type" value="Genomic_DNA"/>
</dbReference>
<dbReference type="InterPro" id="IPR050879">
    <property type="entry name" value="Acyltransferase_3"/>
</dbReference>
<dbReference type="Proteomes" id="UP000594800">
    <property type="component" value="Chromosome"/>
</dbReference>
<keyword evidence="4" id="KW-0808">Transferase</keyword>
<feature type="transmembrane region" description="Helical" evidence="1">
    <location>
        <begin position="27"/>
        <end position="51"/>
    </location>
</feature>
<feature type="transmembrane region" description="Helical" evidence="1">
    <location>
        <begin position="241"/>
        <end position="262"/>
    </location>
</feature>
<dbReference type="PANTHER" id="PTHR23028">
    <property type="entry name" value="ACETYLTRANSFERASE"/>
    <property type="match status" value="1"/>
</dbReference>
<dbReference type="Pfam" id="PF01757">
    <property type="entry name" value="Acyl_transf_3"/>
    <property type="match status" value="1"/>
</dbReference>
<dbReference type="InterPro" id="IPR002656">
    <property type="entry name" value="Acyl_transf_3_dom"/>
</dbReference>
<dbReference type="GO" id="GO:0016020">
    <property type="term" value="C:membrane"/>
    <property type="evidence" value="ECO:0007669"/>
    <property type="project" value="TreeGrafter"/>
</dbReference>
<keyword evidence="4" id="KW-0012">Acyltransferase</keyword>
<dbReference type="RefSeq" id="WP_196102774.1">
    <property type="nucleotide sequence ID" value="NZ_CP064942.1"/>
</dbReference>
<feature type="domain" description="Acyltransferase 3" evidence="2">
    <location>
        <begin position="6"/>
        <end position="322"/>
    </location>
</feature>
<keyword evidence="1" id="KW-1133">Transmembrane helix</keyword>
<dbReference type="GO" id="GO:0009103">
    <property type="term" value="P:lipopolysaccharide biosynthetic process"/>
    <property type="evidence" value="ECO:0007669"/>
    <property type="project" value="TreeGrafter"/>
</dbReference>
<accession>A0A7S9LRT5</accession>
<evidence type="ECO:0000259" key="3">
    <source>
        <dbReference type="Pfam" id="PF19040"/>
    </source>
</evidence>
<reference evidence="4 5" key="1">
    <citation type="submission" date="2020-11" db="EMBL/GenBank/DDBJ databases">
        <title>Description of Pontivivens ytuae sp. nov. isolated from deep sea sediment of Mariana Trench.</title>
        <authorList>
            <person name="Wang Z."/>
            <person name="Sun Q.-L."/>
            <person name="Xu X.-D."/>
            <person name="Tang Y.-Z."/>
            <person name="Zhang J."/>
        </authorList>
    </citation>
    <scope>NUCLEOTIDE SEQUENCE [LARGE SCALE GENOMIC DNA]</scope>
    <source>
        <strain evidence="4 5">MT2928</strain>
    </source>
</reference>
<feature type="domain" description="SGNH" evidence="3">
    <location>
        <begin position="395"/>
        <end position="634"/>
    </location>
</feature>
<name>A0A7S9LRT5_9RHOB</name>
<feature type="transmembrane region" description="Helical" evidence="1">
    <location>
        <begin position="219"/>
        <end position="235"/>
    </location>
</feature>
<gene>
    <name evidence="4" type="ORF">I0K15_17550</name>
</gene>
<feature type="transmembrane region" description="Helical" evidence="1">
    <location>
        <begin position="339"/>
        <end position="365"/>
    </location>
</feature>
<proteinExistence type="predicted"/>
<dbReference type="KEGG" id="poz:I0K15_17550"/>
<evidence type="ECO:0000313" key="5">
    <source>
        <dbReference type="Proteomes" id="UP000594800"/>
    </source>
</evidence>
<feature type="transmembrane region" description="Helical" evidence="1">
    <location>
        <begin position="308"/>
        <end position="327"/>
    </location>
</feature>
<keyword evidence="5" id="KW-1185">Reference proteome</keyword>
<organism evidence="4 5">
    <name type="scientific">Pontivivens ytuae</name>
    <dbReference type="NCBI Taxonomy" id="2789856"/>
    <lineage>
        <taxon>Bacteria</taxon>
        <taxon>Pseudomonadati</taxon>
        <taxon>Pseudomonadota</taxon>
        <taxon>Alphaproteobacteria</taxon>
        <taxon>Rhodobacterales</taxon>
        <taxon>Paracoccaceae</taxon>
        <taxon>Pontivivens</taxon>
    </lineage>
</organism>
<dbReference type="Pfam" id="PF19040">
    <property type="entry name" value="SGNH"/>
    <property type="match status" value="1"/>
</dbReference>
<feature type="transmembrane region" description="Helical" evidence="1">
    <location>
        <begin position="72"/>
        <end position="91"/>
    </location>
</feature>
<sequence>MNYRREIDGLRAVAVLPVILYHADVHFLSGGFLGVDIFFVISGYLITAIIAEEVAQGRFSIARFYERRARRILPALTVVLVATLPFAWAWMMPSQLEDYGASLVAVMLFASNILFFLQLDYFGPAAEELPLLHTWTLAVEEQFYIFFPLLMLAIWRFGPRVVVGVLVALFLLSLAASEVGWRVADEANFYLLPFRAWELLAGSLCALAQRRFGQSRSEVLAGIGLLMIAGAILMFDKTTPMPSLWGLIPVGGTALVILFAATGTWTARLLSVRPMVAIGLISYSAYLWHQPLFAFARIRLLEPPSLPLMLTLAALSLVLAAISWRFVEQPFRRKEARWLPARSAVFGATAAISGVVLAVGLTLFLRPGTPESHGLSARHAAYLQSARPSPQRADCHSTGGNQIDPEQPCVFFAEDARVAVFGDSHVVELSYALARLLERDGEGVIQLSQSACPPKYEAPPYSSLCARWTREALDALLADETVTHVVVGYRLNSKLFGGHEQVWPAQPASFSEDDRDATMDALHGILAELAQTKEVILVAQSPELPAPVTELVYRDFTDGYGNLVGVSEAWWEARSRYERARRDELPAGVSVVDPMGLFCAEGNCVAGRDGVAYYFDDDHLSIHGAELVAREILPYLDL</sequence>
<keyword evidence="1" id="KW-0472">Membrane</keyword>
<dbReference type="PANTHER" id="PTHR23028:SF53">
    <property type="entry name" value="ACYL_TRANSF_3 DOMAIN-CONTAINING PROTEIN"/>
    <property type="match status" value="1"/>
</dbReference>
<feature type="transmembrane region" description="Helical" evidence="1">
    <location>
        <begin position="269"/>
        <end position="288"/>
    </location>
</feature>